<reference evidence="4 5" key="1">
    <citation type="submission" date="2024-11" db="EMBL/GenBank/DDBJ databases">
        <title>A near-complete genome assembly of Cinchona calisaya.</title>
        <authorList>
            <person name="Lian D.C."/>
            <person name="Zhao X.W."/>
            <person name="Wei L."/>
        </authorList>
    </citation>
    <scope>NUCLEOTIDE SEQUENCE [LARGE SCALE GENOMIC DNA]</scope>
    <source>
        <tissue evidence="4">Nenye</tissue>
    </source>
</reference>
<evidence type="ECO:0000313" key="4">
    <source>
        <dbReference type="EMBL" id="KAL3536991.1"/>
    </source>
</evidence>
<evidence type="ECO:0000313" key="5">
    <source>
        <dbReference type="Proteomes" id="UP001630127"/>
    </source>
</evidence>
<dbReference type="FunFam" id="2.60.40.10:FF:000813">
    <property type="entry name" value="Vesicle-associated protein 1-1"/>
    <property type="match status" value="1"/>
</dbReference>
<dbReference type="GO" id="GO:0005783">
    <property type="term" value="C:endoplasmic reticulum"/>
    <property type="evidence" value="ECO:0007669"/>
    <property type="project" value="UniProtKB-ARBA"/>
</dbReference>
<dbReference type="PROSITE" id="PS50202">
    <property type="entry name" value="MSP"/>
    <property type="match status" value="1"/>
</dbReference>
<dbReference type="EMBL" id="JBJUIK010000001">
    <property type="protein sequence ID" value="KAL3536991.1"/>
    <property type="molecule type" value="Genomic_DNA"/>
</dbReference>
<dbReference type="AlphaFoldDB" id="A0ABD3B0X9"/>
<feature type="domain" description="MSP" evidence="3">
    <location>
        <begin position="9"/>
        <end position="129"/>
    </location>
</feature>
<protein>
    <recommendedName>
        <fullName evidence="3">MSP domain-containing protein</fullName>
    </recommendedName>
</protein>
<dbReference type="PANTHER" id="PTHR10809:SF160">
    <property type="entry name" value="VESICLE-ASSOCIATED PROTEIN 1-3"/>
    <property type="match status" value="1"/>
</dbReference>
<dbReference type="InterPro" id="IPR008962">
    <property type="entry name" value="PapD-like_sf"/>
</dbReference>
<dbReference type="SUPFAM" id="SSF49354">
    <property type="entry name" value="PapD-like"/>
    <property type="match status" value="1"/>
</dbReference>
<evidence type="ECO:0000256" key="2">
    <source>
        <dbReference type="SAM" id="MobiDB-lite"/>
    </source>
</evidence>
<feature type="region of interest" description="Disordered" evidence="2">
    <location>
        <begin position="131"/>
        <end position="156"/>
    </location>
</feature>
<dbReference type="InterPro" id="IPR013783">
    <property type="entry name" value="Ig-like_fold"/>
</dbReference>
<keyword evidence="5" id="KW-1185">Reference proteome</keyword>
<organism evidence="4 5">
    <name type="scientific">Cinchona calisaya</name>
    <dbReference type="NCBI Taxonomy" id="153742"/>
    <lineage>
        <taxon>Eukaryota</taxon>
        <taxon>Viridiplantae</taxon>
        <taxon>Streptophyta</taxon>
        <taxon>Embryophyta</taxon>
        <taxon>Tracheophyta</taxon>
        <taxon>Spermatophyta</taxon>
        <taxon>Magnoliopsida</taxon>
        <taxon>eudicotyledons</taxon>
        <taxon>Gunneridae</taxon>
        <taxon>Pentapetalae</taxon>
        <taxon>asterids</taxon>
        <taxon>lamiids</taxon>
        <taxon>Gentianales</taxon>
        <taxon>Rubiaceae</taxon>
        <taxon>Cinchonoideae</taxon>
        <taxon>Cinchoneae</taxon>
        <taxon>Cinchona</taxon>
    </lineage>
</organism>
<proteinExistence type="inferred from homology"/>
<sequence length="281" mass="31697">MDINGSGVFLGIYPAELKFLFELKKQSSCSVQLTNRTNQYVAFKVKTTNPRKYSVRPNSGVILPGSTSNVTVTMQAQREMPPDMQCKDKFLIQSGVVSDGTTVQDINQRTFDKVGGKIVGEFKLRVAYIPANPPSPVPEESEEDSSPGSSTVDDEGWPMISKMMEENQKLYYELKIITEEVRRTQARRISLFFVLLIGLADLVLGQVLIRNSIINLDLRLVGLRWMRGYRQLRFGQFPEVGNLVILCNIDSTNTPYKELTKAPEYSHDVPFESSQIKMNNS</sequence>
<name>A0ABD3B0X9_9GENT</name>
<dbReference type="PANTHER" id="PTHR10809">
    <property type="entry name" value="VESICLE-ASSOCIATED MEMBRANE PROTEIN-ASSOCIATED PROTEIN"/>
    <property type="match status" value="1"/>
</dbReference>
<evidence type="ECO:0000256" key="1">
    <source>
        <dbReference type="ARBA" id="ARBA00008932"/>
    </source>
</evidence>
<dbReference type="Proteomes" id="UP001630127">
    <property type="component" value="Unassembled WGS sequence"/>
</dbReference>
<comment type="caution">
    <text evidence="4">The sequence shown here is derived from an EMBL/GenBank/DDBJ whole genome shotgun (WGS) entry which is preliminary data.</text>
</comment>
<accession>A0ABD3B0X9</accession>
<dbReference type="Pfam" id="PF00635">
    <property type="entry name" value="Motile_Sperm"/>
    <property type="match status" value="1"/>
</dbReference>
<evidence type="ECO:0000259" key="3">
    <source>
        <dbReference type="PROSITE" id="PS50202"/>
    </source>
</evidence>
<dbReference type="Gene3D" id="2.60.40.10">
    <property type="entry name" value="Immunoglobulins"/>
    <property type="match status" value="1"/>
</dbReference>
<dbReference type="InterPro" id="IPR016763">
    <property type="entry name" value="VAP"/>
</dbReference>
<gene>
    <name evidence="4" type="ORF">ACH5RR_000357</name>
</gene>
<comment type="similarity">
    <text evidence="1">Belongs to the VAMP-associated protein (VAP) (TC 9.B.17) family.</text>
</comment>
<dbReference type="InterPro" id="IPR000535">
    <property type="entry name" value="MSP_dom"/>
</dbReference>